<dbReference type="InterPro" id="IPR027417">
    <property type="entry name" value="P-loop_NTPase"/>
</dbReference>
<evidence type="ECO:0000313" key="3">
    <source>
        <dbReference type="Proteomes" id="UP000185494"/>
    </source>
</evidence>
<dbReference type="RefSeq" id="WP_075797572.1">
    <property type="nucleotide sequence ID" value="NZ_CP015583.1"/>
</dbReference>
<dbReference type="Gene3D" id="3.40.50.300">
    <property type="entry name" value="P-loop containing nucleotide triphosphate hydrolases"/>
    <property type="match status" value="1"/>
</dbReference>
<dbReference type="KEGG" id="rgi:RGI145_05465"/>
<dbReference type="EMBL" id="CP015583">
    <property type="protein sequence ID" value="APT56635.1"/>
    <property type="molecule type" value="Genomic_DNA"/>
</dbReference>
<organism evidence="2 3">
    <name type="scientific">Roseomonas gilardii</name>
    <dbReference type="NCBI Taxonomy" id="257708"/>
    <lineage>
        <taxon>Bacteria</taxon>
        <taxon>Pseudomonadati</taxon>
        <taxon>Pseudomonadota</taxon>
        <taxon>Alphaproteobacteria</taxon>
        <taxon>Acetobacterales</taxon>
        <taxon>Roseomonadaceae</taxon>
        <taxon>Roseomonas</taxon>
    </lineage>
</organism>
<gene>
    <name evidence="2" type="ORF">RGI145_05465</name>
</gene>
<proteinExistence type="predicted"/>
<evidence type="ECO:0000313" key="2">
    <source>
        <dbReference type="EMBL" id="APT56635.1"/>
    </source>
</evidence>
<accession>A0A1L7ACU2</accession>
<sequence>MRAWFACTGAELLRTEAADVAGRLAAAQTRRGFDATYAQLAAWEASAALLREAVAQAGGEDWTLAFEYELLRLEKRIDAVVLTDRAILVLEFKGEGFSPADLRQVEDYALDLRDFHAGSRAHPIVPVLVPLLALDQGAQQLSLLWHAVVPPLRANARGLPALLSAVQASVPAPAMPLDGASWLAAPYRPVPTIVEAATMLYARHGVAEIAAARSDAANLTRTTEAIARALDEARRDAARVVIFVTGIPGAGKTLCGLNAVFGAARLDGAAFLTGNVPLVGVLRAALAQDAVARGACGREEAERRVKSALQNVHAFLAEHAGDPRHGPPPERLIVFDEAQRAWDARQASRDTQRRKAVLTMSEPAHTLEIMARAEGWSAIVALIGQGQEINTGEAGLAEWGRCIAADGRWRAVAAPHVLGAADPVQRLAPGPVPWLRLDPALDLTVPIRGIRSAAVAPWVEAVLDGRGAEAAHIAAEAEGGLPVFLTRDLGALRWALRDFARGERRAGILRSSGARRLRGDGFGEEVPAPAVADWFLRRWPDVRASDALETGATEYACQGLELDVAGLAWGGDFLPAGASGWQARRFLGSAWQLVRQAQERDFIRNTYRVLLTRARYETVIWVPRGDAADRTRDPAALDLLAARLFRCGARSLDETLVEPPEPEMEDAPSLL</sequence>
<dbReference type="InterPro" id="IPR018647">
    <property type="entry name" value="SLFN_3-like_DNA/RNA_helicase"/>
</dbReference>
<feature type="domain" description="Schlafen group 3-like DNA/RNA helicase" evidence="1">
    <location>
        <begin position="239"/>
        <end position="623"/>
    </location>
</feature>
<name>A0A1L7ACU2_9PROT</name>
<evidence type="ECO:0000259" key="1">
    <source>
        <dbReference type="Pfam" id="PF09848"/>
    </source>
</evidence>
<protein>
    <recommendedName>
        <fullName evidence="1">Schlafen group 3-like DNA/RNA helicase domain-containing protein</fullName>
    </recommendedName>
</protein>
<dbReference type="AlphaFoldDB" id="A0A1L7ACU2"/>
<dbReference type="eggNOG" id="COG3410">
    <property type="taxonomic scope" value="Bacteria"/>
</dbReference>
<dbReference type="Proteomes" id="UP000185494">
    <property type="component" value="Chromosome 1"/>
</dbReference>
<dbReference type="STRING" id="257708.RGI145_05465"/>
<reference evidence="2 3" key="1">
    <citation type="submission" date="2016-05" db="EMBL/GenBank/DDBJ databases">
        <title>Complete Genome and Methylome Analysis of Psychrotrophic Bacterial Isolates from Antarctic Lake Untersee.</title>
        <authorList>
            <person name="Fomenkov A."/>
            <person name="Akimov V.N."/>
            <person name="Vasilyeva L.V."/>
            <person name="Andersen D."/>
            <person name="Vincze T."/>
            <person name="Roberts R.J."/>
        </authorList>
    </citation>
    <scope>NUCLEOTIDE SEQUENCE [LARGE SCALE GENOMIC DNA]</scope>
    <source>
        <strain evidence="2 3">U14-5</strain>
    </source>
</reference>
<dbReference type="Pfam" id="PF09848">
    <property type="entry name" value="SLFN-g3_helicase"/>
    <property type="match status" value="1"/>
</dbReference>